<evidence type="ECO:0000313" key="4">
    <source>
        <dbReference type="Proteomes" id="UP000517916"/>
    </source>
</evidence>
<evidence type="ECO:0000256" key="1">
    <source>
        <dbReference type="SAM" id="MobiDB-lite"/>
    </source>
</evidence>
<dbReference type="PROSITE" id="PS51257">
    <property type="entry name" value="PROKAR_LIPOPROTEIN"/>
    <property type="match status" value="1"/>
</dbReference>
<feature type="chain" id="PRO_5045164848" description="DUF3558 domain-containing protein" evidence="2">
    <location>
        <begin position="20"/>
        <end position="196"/>
    </location>
</feature>
<proteinExistence type="predicted"/>
<dbReference type="InterPro" id="IPR024520">
    <property type="entry name" value="DUF3558"/>
</dbReference>
<reference evidence="3 4" key="1">
    <citation type="submission" date="2020-08" db="EMBL/GenBank/DDBJ databases">
        <title>Genomic Encyclopedia of Archaeal and Bacterial Type Strains, Phase II (KMG-II): from individual species to whole genera.</title>
        <authorList>
            <person name="Goeker M."/>
        </authorList>
    </citation>
    <scope>NUCLEOTIDE SEQUENCE [LARGE SCALE GENOMIC DNA]</scope>
    <source>
        <strain evidence="3 4">DSM 43850</strain>
    </source>
</reference>
<gene>
    <name evidence="3" type="ORF">BC739_003784</name>
</gene>
<feature type="signal peptide" evidence="2">
    <location>
        <begin position="1"/>
        <end position="19"/>
    </location>
</feature>
<evidence type="ECO:0008006" key="5">
    <source>
        <dbReference type="Google" id="ProtNLM"/>
    </source>
</evidence>
<accession>A0ABR6BI74</accession>
<dbReference type="EMBL" id="JACJID010000002">
    <property type="protein sequence ID" value="MBA8926585.1"/>
    <property type="molecule type" value="Genomic_DNA"/>
</dbReference>
<protein>
    <recommendedName>
        <fullName evidence="5">DUF3558 domain-containing protein</fullName>
    </recommendedName>
</protein>
<feature type="region of interest" description="Disordered" evidence="1">
    <location>
        <begin position="25"/>
        <end position="55"/>
    </location>
</feature>
<organism evidence="3 4">
    <name type="scientific">Kutzneria viridogrisea</name>
    <dbReference type="NCBI Taxonomy" id="47990"/>
    <lineage>
        <taxon>Bacteria</taxon>
        <taxon>Bacillati</taxon>
        <taxon>Actinomycetota</taxon>
        <taxon>Actinomycetes</taxon>
        <taxon>Pseudonocardiales</taxon>
        <taxon>Pseudonocardiaceae</taxon>
        <taxon>Kutzneria</taxon>
    </lineage>
</organism>
<comment type="caution">
    <text evidence="3">The sequence shown here is derived from an EMBL/GenBank/DDBJ whole genome shotgun (WGS) entry which is preliminary data.</text>
</comment>
<name>A0ABR6BI74_9PSEU</name>
<keyword evidence="2" id="KW-0732">Signal</keyword>
<keyword evidence="4" id="KW-1185">Reference proteome</keyword>
<dbReference type="Pfam" id="PF12079">
    <property type="entry name" value="DUF3558"/>
    <property type="match status" value="1"/>
</dbReference>
<sequence>MRRGLFVLCAALAVGGCSATGPDPANQALTAGPTTSPPTTTSVPLTMPPRPRDIPLDKVAPCEILSKDQRKRLSLDTTPTPYTDSDLKARACTIRGTYSGAVARLALVTTEGVQLWISDEAQVEAKSATIVGFPGLIVRTPGLTTLCNVEVDLAEGQFLDVLFRDGGGAQPIPQDDLCLGAQRVAEAAVTSLSTSR</sequence>
<evidence type="ECO:0000256" key="2">
    <source>
        <dbReference type="SAM" id="SignalP"/>
    </source>
</evidence>
<feature type="compositionally biased region" description="Low complexity" evidence="1">
    <location>
        <begin position="33"/>
        <end position="45"/>
    </location>
</feature>
<evidence type="ECO:0000313" key="3">
    <source>
        <dbReference type="EMBL" id="MBA8926585.1"/>
    </source>
</evidence>
<dbReference type="RefSeq" id="WP_030108148.1">
    <property type="nucleotide sequence ID" value="NZ_BAAABQ010000009.1"/>
</dbReference>
<dbReference type="Proteomes" id="UP000517916">
    <property type="component" value="Unassembled WGS sequence"/>
</dbReference>